<evidence type="ECO:0000313" key="5">
    <source>
        <dbReference type="Proteomes" id="UP000799444"/>
    </source>
</evidence>
<keyword evidence="1" id="KW-0805">Transcription regulation</keyword>
<comment type="caution">
    <text evidence="4">The sequence shown here is derived from an EMBL/GenBank/DDBJ whole genome shotgun (WGS) entry which is preliminary data.</text>
</comment>
<reference evidence="4" key="1">
    <citation type="journal article" date="2020" name="Stud. Mycol.">
        <title>101 Dothideomycetes genomes: a test case for predicting lifestyles and emergence of pathogens.</title>
        <authorList>
            <person name="Haridas S."/>
            <person name="Albert R."/>
            <person name="Binder M."/>
            <person name="Bloem J."/>
            <person name="Labutti K."/>
            <person name="Salamov A."/>
            <person name="Andreopoulos B."/>
            <person name="Baker S."/>
            <person name="Barry K."/>
            <person name="Bills G."/>
            <person name="Bluhm B."/>
            <person name="Cannon C."/>
            <person name="Castanera R."/>
            <person name="Culley D."/>
            <person name="Daum C."/>
            <person name="Ezra D."/>
            <person name="Gonzalez J."/>
            <person name="Henrissat B."/>
            <person name="Kuo A."/>
            <person name="Liang C."/>
            <person name="Lipzen A."/>
            <person name="Lutzoni F."/>
            <person name="Magnuson J."/>
            <person name="Mondo S."/>
            <person name="Nolan M."/>
            <person name="Ohm R."/>
            <person name="Pangilinan J."/>
            <person name="Park H.-J."/>
            <person name="Ramirez L."/>
            <person name="Alfaro M."/>
            <person name="Sun H."/>
            <person name="Tritt A."/>
            <person name="Yoshinaga Y."/>
            <person name="Zwiers L.-H."/>
            <person name="Turgeon B."/>
            <person name="Goodwin S."/>
            <person name="Spatafora J."/>
            <person name="Crous P."/>
            <person name="Grigoriev I."/>
        </authorList>
    </citation>
    <scope>NUCLEOTIDE SEQUENCE</scope>
    <source>
        <strain evidence="4">CBS 125425</strain>
    </source>
</reference>
<accession>A0A9P4R9J5</accession>
<evidence type="ECO:0000313" key="4">
    <source>
        <dbReference type="EMBL" id="KAF2739705.1"/>
    </source>
</evidence>
<evidence type="ECO:0000256" key="1">
    <source>
        <dbReference type="ARBA" id="ARBA00023015"/>
    </source>
</evidence>
<dbReference type="Proteomes" id="UP000799444">
    <property type="component" value="Unassembled WGS sequence"/>
</dbReference>
<evidence type="ECO:0000256" key="2">
    <source>
        <dbReference type="ARBA" id="ARBA00023163"/>
    </source>
</evidence>
<proteinExistence type="predicted"/>
<name>A0A9P4R9J5_9PLEO</name>
<dbReference type="EMBL" id="ML996103">
    <property type="protein sequence ID" value="KAF2739705.1"/>
    <property type="molecule type" value="Genomic_DNA"/>
</dbReference>
<protein>
    <recommendedName>
        <fullName evidence="6">Transcription factor domain-containing protein</fullName>
    </recommendedName>
</protein>
<organism evidence="4 5">
    <name type="scientific">Polyplosphaeria fusca</name>
    <dbReference type="NCBI Taxonomy" id="682080"/>
    <lineage>
        <taxon>Eukaryota</taxon>
        <taxon>Fungi</taxon>
        <taxon>Dikarya</taxon>
        <taxon>Ascomycota</taxon>
        <taxon>Pezizomycotina</taxon>
        <taxon>Dothideomycetes</taxon>
        <taxon>Pleosporomycetidae</taxon>
        <taxon>Pleosporales</taxon>
        <taxon>Tetraplosphaeriaceae</taxon>
        <taxon>Polyplosphaeria</taxon>
    </lineage>
</organism>
<dbReference type="CDD" id="cd12148">
    <property type="entry name" value="fungal_TF_MHR"/>
    <property type="match status" value="1"/>
</dbReference>
<keyword evidence="5" id="KW-1185">Reference proteome</keyword>
<dbReference type="AlphaFoldDB" id="A0A9P4R9J5"/>
<keyword evidence="2" id="KW-0804">Transcription</keyword>
<dbReference type="PANTHER" id="PTHR47840">
    <property type="entry name" value="ZN(II)2CYS6 TRANSCRIPTION FACTOR (EUROFUNG)-RELATED"/>
    <property type="match status" value="1"/>
</dbReference>
<dbReference type="OrthoDB" id="5392779at2759"/>
<keyword evidence="3" id="KW-0539">Nucleus</keyword>
<evidence type="ECO:0000256" key="3">
    <source>
        <dbReference type="ARBA" id="ARBA00023242"/>
    </source>
</evidence>
<sequence length="664" mass="74035">MDAQSELKDDHNKKRPCMSFRACWECKKRKLQGNIASSDVSSAAGVSSFNPELEDAVVCPLHAGDRLKKLEQLFEKFVCRKFSNDAPSQTLSRSPTLAGSISEAPQKSEFGLPEIASDGQSIMSIGSGILAGLDDWKSAPSIRTLVDNSDSGNAAASETLRRSLAALLPSQSDADVLFESTNGWTVLTNLYRPAKDLFVNRDPQSYALNMSAVAQEHPIVIARTLLHLAICICTLPPEFNVSRLFEIWNLEATMQHYVTSVTSLVTSSDEQMSTLPGLETLLLLAAYHINNSSFRQAWLIVRRGLNLAHLMGFHRIIAQRITAPIEAIEASKSIWRAFVDADRYLGLHLRLPFASDDYPCPEDAPAPLLHRSKLGAIARQISELDSSVTPQTYVRALSLDEKLEMLMRQSTKEFWEVPNVPSTARTPESADVLDRLVVQIWHFELKIFIHLPFMLRASSESRYEFSKITALAASRNLVMRWFALRNAGITQAGCRLAEIGVFIATITMALDILIEMGTKEKHEVQKAKGSDFAMVCRVITEMEKLGKTSPREKLAARSAVAIKKVLGSLDPNRRTETKTRFTIPYFGTIEVAYHRPPIRPPFDLDSDTGEKLRTTATGSRIPVFSFVSNELWPSADQPWGRELDFDIVLFDGLEDRDTEGNWAF</sequence>
<evidence type="ECO:0008006" key="6">
    <source>
        <dbReference type="Google" id="ProtNLM"/>
    </source>
</evidence>
<dbReference type="PANTHER" id="PTHR47840:SF1">
    <property type="entry name" value="ZN(II)2CYS6 TRANSCRIPTION FACTOR (EUROFUNG)"/>
    <property type="match status" value="1"/>
</dbReference>
<gene>
    <name evidence="4" type="ORF">EJ04DRAFT_548998</name>
</gene>